<sequence length="109" mass="12294">MKLSVVQRTVAGFTLMFVLMALLSSVSLFNAQSLQNKVEHITEQTTPMVVASGSLITQLMQTSLLINTFHDDPAQQNRVNQTFLIRNKPFSKRCNRHRIPKLLPVNVNS</sequence>
<accession>A0A090QWD4</accession>
<gene>
    <name evidence="1" type="ORF">JCM19237_2660</name>
</gene>
<comment type="caution">
    <text evidence="1">The sequence shown here is derived from an EMBL/GenBank/DDBJ whole genome shotgun (WGS) entry which is preliminary data.</text>
</comment>
<dbReference type="STRING" id="754436.JCM19237_2660"/>
<evidence type="ECO:0000313" key="2">
    <source>
        <dbReference type="Proteomes" id="UP000029227"/>
    </source>
</evidence>
<evidence type="ECO:0000313" key="1">
    <source>
        <dbReference type="EMBL" id="GAL06563.1"/>
    </source>
</evidence>
<dbReference type="AlphaFoldDB" id="A0A090QWD4"/>
<protein>
    <submittedName>
        <fullName evidence="1">N-acetylglucosamine regulated methyl-accepting chemotaxis protein</fullName>
    </submittedName>
</protein>
<dbReference type="eggNOG" id="COG0840">
    <property type="taxonomic scope" value="Bacteria"/>
</dbReference>
<dbReference type="Proteomes" id="UP000029227">
    <property type="component" value="Unassembled WGS sequence"/>
</dbReference>
<organism evidence="1 2">
    <name type="scientific">Photobacterium aphoticum</name>
    <dbReference type="NCBI Taxonomy" id="754436"/>
    <lineage>
        <taxon>Bacteria</taxon>
        <taxon>Pseudomonadati</taxon>
        <taxon>Pseudomonadota</taxon>
        <taxon>Gammaproteobacteria</taxon>
        <taxon>Vibrionales</taxon>
        <taxon>Vibrionaceae</taxon>
        <taxon>Photobacterium</taxon>
    </lineage>
</organism>
<dbReference type="EMBL" id="BBMN01000012">
    <property type="protein sequence ID" value="GAL06563.1"/>
    <property type="molecule type" value="Genomic_DNA"/>
</dbReference>
<proteinExistence type="predicted"/>
<reference evidence="1 2" key="1">
    <citation type="journal article" date="2014" name="Genome Announc.">
        <title>Draft Genome Sequences of Two Vibrionaceae Species, Vibrio ponticus C121 and Photobacterium aphoticum C119, Isolated as Coral Reef Microbiota.</title>
        <authorList>
            <person name="Al-saari N."/>
            <person name="Meirelles P.M."/>
            <person name="Mino S."/>
            <person name="Suda W."/>
            <person name="Oshima K."/>
            <person name="Hattori M."/>
            <person name="Ohkuma M."/>
            <person name="Thompson F.L."/>
            <person name="Gomez-Gil B."/>
            <person name="Sawabe T."/>
            <person name="Sawabe T."/>
        </authorList>
    </citation>
    <scope>NUCLEOTIDE SEQUENCE [LARGE SCALE GENOMIC DNA]</scope>
    <source>
        <strain evidence="1 2">JCM 19237</strain>
    </source>
</reference>
<name>A0A090QWD4_9GAMM</name>